<evidence type="ECO:0000313" key="7">
    <source>
        <dbReference type="EMBL" id="PEM71336.1"/>
    </source>
</evidence>
<dbReference type="PANTHER" id="PTHR43856">
    <property type="entry name" value="CARDIOLIPIN HYDROLASE"/>
    <property type="match status" value="1"/>
</dbReference>
<keyword evidence="6" id="KW-0443">Lipid metabolism</keyword>
<dbReference type="AlphaFoldDB" id="A0A2B5H4C2"/>
<dbReference type="InterPro" id="IPR025202">
    <property type="entry name" value="PLD-like_dom"/>
</dbReference>
<keyword evidence="5" id="KW-0442">Lipid degradation</keyword>
<accession>A0A2B5H4C2</accession>
<protein>
    <recommendedName>
        <fullName evidence="3">phospholipase D</fullName>
        <ecNumber evidence="3">3.1.4.4</ecNumber>
    </recommendedName>
</protein>
<evidence type="ECO:0000256" key="6">
    <source>
        <dbReference type="ARBA" id="ARBA00023098"/>
    </source>
</evidence>
<comment type="caution">
    <text evidence="7">The sequence shown here is derived from an EMBL/GenBank/DDBJ whole genome shotgun (WGS) entry which is preliminary data.</text>
</comment>
<dbReference type="RefSeq" id="WP_003195995.1">
    <property type="nucleotide sequence ID" value="NZ_CM000743.1"/>
</dbReference>
<gene>
    <name evidence="7" type="ORF">CN613_05125</name>
</gene>
<dbReference type="CDD" id="cd09174">
    <property type="entry name" value="PLDc_Nuc_like_unchar2"/>
    <property type="match status" value="1"/>
</dbReference>
<dbReference type="SUPFAM" id="SSF56024">
    <property type="entry name" value="Phospholipase D/nuclease"/>
    <property type="match status" value="1"/>
</dbReference>
<dbReference type="InterPro" id="IPR001736">
    <property type="entry name" value="PLipase_D/transphosphatidylase"/>
</dbReference>
<dbReference type="GO" id="GO:0004630">
    <property type="term" value="F:phospholipase D activity"/>
    <property type="evidence" value="ECO:0007669"/>
    <property type="project" value="UniProtKB-EC"/>
</dbReference>
<dbReference type="GO" id="GO:0016891">
    <property type="term" value="F:RNA endonuclease activity producing 5'-phosphomonoesters, hydrolytic mechanism"/>
    <property type="evidence" value="ECO:0007669"/>
    <property type="project" value="TreeGrafter"/>
</dbReference>
<dbReference type="GO" id="GO:0006793">
    <property type="term" value="P:phosphorus metabolic process"/>
    <property type="evidence" value="ECO:0007669"/>
    <property type="project" value="UniProtKB-ARBA"/>
</dbReference>
<comment type="catalytic activity">
    <reaction evidence="1">
        <text>a 1,2-diacyl-sn-glycero-3-phosphocholine + H2O = a 1,2-diacyl-sn-glycero-3-phosphate + choline + H(+)</text>
        <dbReference type="Rhea" id="RHEA:14445"/>
        <dbReference type="ChEBI" id="CHEBI:15354"/>
        <dbReference type="ChEBI" id="CHEBI:15377"/>
        <dbReference type="ChEBI" id="CHEBI:15378"/>
        <dbReference type="ChEBI" id="CHEBI:57643"/>
        <dbReference type="ChEBI" id="CHEBI:58608"/>
        <dbReference type="EC" id="3.1.4.4"/>
    </reaction>
</comment>
<evidence type="ECO:0000313" key="8">
    <source>
        <dbReference type="Proteomes" id="UP000219775"/>
    </source>
</evidence>
<accession>C3AIY8</accession>
<reference evidence="7 8" key="1">
    <citation type="submission" date="2017-09" db="EMBL/GenBank/DDBJ databases">
        <title>Large-scale bioinformatics analysis of Bacillus genomes uncovers conserved roles of natural products in bacterial physiology.</title>
        <authorList>
            <consortium name="Agbiome Team Llc"/>
            <person name="Bleich R.M."/>
            <person name="Grubbs K.J."/>
            <person name="Santa Maria K.C."/>
            <person name="Allen S.E."/>
            <person name="Farag S."/>
            <person name="Shank E.A."/>
            <person name="Bowers A."/>
        </authorList>
    </citation>
    <scope>NUCLEOTIDE SEQUENCE [LARGE SCALE GENOMIC DNA]</scope>
    <source>
        <strain evidence="7 8">AFS009893</strain>
    </source>
</reference>
<name>A0A2B5H4C2_9BACI</name>
<dbReference type="GO" id="GO:0016042">
    <property type="term" value="P:lipid catabolic process"/>
    <property type="evidence" value="ECO:0007669"/>
    <property type="project" value="UniProtKB-KW"/>
</dbReference>
<evidence type="ECO:0000256" key="1">
    <source>
        <dbReference type="ARBA" id="ARBA00000798"/>
    </source>
</evidence>
<dbReference type="Proteomes" id="UP000219775">
    <property type="component" value="Unassembled WGS sequence"/>
</dbReference>
<organism evidence="7 8">
    <name type="scientific">Bacillus pseudomycoides</name>
    <dbReference type="NCBI Taxonomy" id="64104"/>
    <lineage>
        <taxon>Bacteria</taxon>
        <taxon>Bacillati</taxon>
        <taxon>Bacillota</taxon>
        <taxon>Bacilli</taxon>
        <taxon>Bacillales</taxon>
        <taxon>Bacillaceae</taxon>
        <taxon>Bacillus</taxon>
        <taxon>Bacillus cereus group</taxon>
    </lineage>
</organism>
<dbReference type="Gene3D" id="3.30.870.10">
    <property type="entry name" value="Endonuclease Chain A"/>
    <property type="match status" value="1"/>
</dbReference>
<evidence type="ECO:0000256" key="4">
    <source>
        <dbReference type="ARBA" id="ARBA00022801"/>
    </source>
</evidence>
<dbReference type="EMBL" id="NUDP01000023">
    <property type="protein sequence ID" value="PEM71336.1"/>
    <property type="molecule type" value="Genomic_DNA"/>
</dbReference>
<dbReference type="Pfam" id="PF13091">
    <property type="entry name" value="PLDc_2"/>
    <property type="match status" value="1"/>
</dbReference>
<dbReference type="PANTHER" id="PTHR43856:SF1">
    <property type="entry name" value="MITOCHONDRIAL CARDIOLIPIN HYDROLASE"/>
    <property type="match status" value="1"/>
</dbReference>
<proteinExistence type="inferred from homology"/>
<keyword evidence="4" id="KW-0378">Hydrolase</keyword>
<evidence type="ECO:0000256" key="2">
    <source>
        <dbReference type="ARBA" id="ARBA00008664"/>
    </source>
</evidence>
<evidence type="ECO:0000256" key="5">
    <source>
        <dbReference type="ARBA" id="ARBA00022963"/>
    </source>
</evidence>
<dbReference type="InterPro" id="IPR051406">
    <property type="entry name" value="PLD_domain"/>
</dbReference>
<dbReference type="PROSITE" id="PS50035">
    <property type="entry name" value="PLD"/>
    <property type="match status" value="1"/>
</dbReference>
<sequence>MQLDVYALKKLGEFINEKPIYRSGPDLVELFNEYGGYRDVYGKGFPSRKDYTLQKLNELNGTKSLEKLINHLVHSRIYVDTNHLVTEVSKAVDNIIKYCGYSLELNSQNEYIIVATGGDALLEEAPTVDVSFEDIQTSILEYIHKAEYHIWLSVAWFTDQVLFDALKQKAENGLNVQLILNDDHINKSSGLDFEKYFETYRKSPFGAYSNNIFHNKFCVIDLKYVMSGSYNWSKKAQYNKEDCNFTTSREVAEKYAKRFIQLKLS</sequence>
<comment type="similarity">
    <text evidence="2">Belongs to the phospholipase D family.</text>
</comment>
<evidence type="ECO:0000256" key="3">
    <source>
        <dbReference type="ARBA" id="ARBA00012027"/>
    </source>
</evidence>
<dbReference type="EC" id="3.1.4.4" evidence="3"/>